<dbReference type="Pfam" id="PF13597">
    <property type="entry name" value="NRDD"/>
    <property type="match status" value="2"/>
</dbReference>
<dbReference type="InterPro" id="IPR005144">
    <property type="entry name" value="ATP-cone_dom"/>
</dbReference>
<protein>
    <submittedName>
        <fullName evidence="8">Ribonucleoside-triphosphate reductase class III catalytic subunit</fullName>
    </submittedName>
</protein>
<dbReference type="Proteomes" id="UP000282654">
    <property type="component" value="Unassembled WGS sequence"/>
</dbReference>
<organism evidence="8 9">
    <name type="scientific">Thermodesulfitimonas autotrophica</name>
    <dbReference type="NCBI Taxonomy" id="1894989"/>
    <lineage>
        <taxon>Bacteria</taxon>
        <taxon>Bacillati</taxon>
        <taxon>Bacillota</taxon>
        <taxon>Clostridia</taxon>
        <taxon>Thermoanaerobacterales</taxon>
        <taxon>Thermoanaerobacteraceae</taxon>
        <taxon>Thermodesulfitimonas</taxon>
    </lineage>
</organism>
<dbReference type="PRINTS" id="PR00379">
    <property type="entry name" value="INTEIN"/>
</dbReference>
<dbReference type="GO" id="GO:0008998">
    <property type="term" value="F:ribonucleoside-triphosphate reductase (thioredoxin) activity"/>
    <property type="evidence" value="ECO:0007669"/>
    <property type="project" value="InterPro"/>
</dbReference>
<evidence type="ECO:0000313" key="8">
    <source>
        <dbReference type="EMBL" id="RPF49480.1"/>
    </source>
</evidence>
<evidence type="ECO:0000256" key="1">
    <source>
        <dbReference type="ARBA" id="ARBA00022741"/>
    </source>
</evidence>
<dbReference type="InterPro" id="IPR003587">
    <property type="entry name" value="Hint_dom_N"/>
</dbReference>
<dbReference type="NCBIfam" id="TIGR01445">
    <property type="entry name" value="intein_Nterm"/>
    <property type="match status" value="1"/>
</dbReference>
<dbReference type="InterPro" id="IPR036844">
    <property type="entry name" value="Hint_dom_sf"/>
</dbReference>
<name>A0A3N5B1I6_9THEO</name>
<dbReference type="InterPro" id="IPR006142">
    <property type="entry name" value="INTEIN"/>
</dbReference>
<dbReference type="InterPro" id="IPR006141">
    <property type="entry name" value="Intein_N"/>
</dbReference>
<dbReference type="InterPro" id="IPR004860">
    <property type="entry name" value="LAGLIDADG_dom"/>
</dbReference>
<reference evidence="8 9" key="1">
    <citation type="submission" date="2018-11" db="EMBL/GenBank/DDBJ databases">
        <title>Genomic Encyclopedia of Type Strains, Phase IV (KMG-IV): sequencing the most valuable type-strain genomes for metagenomic binning, comparative biology and taxonomic classification.</title>
        <authorList>
            <person name="Goeker M."/>
        </authorList>
    </citation>
    <scope>NUCLEOTIDE SEQUENCE [LARGE SCALE GENOMIC DNA]</scope>
    <source>
        <strain evidence="8 9">DSM 102936</strain>
    </source>
</reference>
<keyword evidence="4" id="KW-0651">Protein splicing</keyword>
<dbReference type="SUPFAM" id="SSF55608">
    <property type="entry name" value="Homing endonucleases"/>
    <property type="match status" value="1"/>
</dbReference>
<dbReference type="InterPro" id="IPR004042">
    <property type="entry name" value="Intein_endonuc_central"/>
</dbReference>
<dbReference type="InterPro" id="IPR012833">
    <property type="entry name" value="NrdD"/>
</dbReference>
<evidence type="ECO:0000256" key="4">
    <source>
        <dbReference type="ARBA" id="ARBA00023000"/>
    </source>
</evidence>
<proteinExistence type="predicted"/>
<dbReference type="Pfam" id="PF14528">
    <property type="entry name" value="LAGLIDADG_3"/>
    <property type="match status" value="1"/>
</dbReference>
<sequence>MLPETIIKRDGRAVPFDATKITAAVAKALAATGEADIKLASDVTNRVLQKLRVFEFPTVEEIQDLVEEALIEMGLSKTAKAYILYRDRRTRIREAKSDLMDAVGEILKETHRENANVGNSPASKMFQIAEAASKKYYLTRLIPEDFAQAHVRGDIHIHDLGYYGKTINCLQIPLGRLLQEGFSNGHGYIRPPKRPASAAALACIILQSSQNDMFGGQSFAFFDRDMAPYVENATDDEVYQAMEALVYNLNSMQSRAGNQVPFSSINLGTETGEAARRVTRNLLLAYEAGLGRGEAPIFPNIIFRVKKGVNFEPGDPNYDLFRLAIRVAAKRLNPTFSFMDSSFNAPYGDQVAYMGCVDGDELVIYRKGKTVYMESIRRLHERAVAEFGLKREGETEYADVSGYELYDTNRGFVPLLRTLKNPDHNDWYLVRLSNGRSIEVTSDHRWAVLERGVVLTKDLHIGDLVQVAWKTPSLNGCARRATPGERGLKKAYLMGLLLCDGTWNGKYVVCSLHKDDTGLTEAYRDYMREVFRKEVTPSLLHDERRGYVHQSLYCGSNSGEQGIPNLAGYLTKVFEGRLKPERHMPRNILNWSREARLWFLAGMVDGDGYIKTDPDNRGSRVQFHITNKEVALQTVGLAQSLGYPARFEARADGTFLVEFGAAEELVTLLQSRRKENFRKPARMKEPEIVSVVEIRPLTTNGTKPSYCVTTASGFMMCSFIHIGQCRSRVMANRRGPEVTEGRGNLSFTTINLPRVALKAAGNIQKFYALLDEVAELGIRQLYHRYTVQARLKVKDLPFVMGQGLYLGAAGLKPEDPIAEAVKHGTLALGFIGLAEALVALTGKHHGQDEEAQQLGLEIVRFLREKIDAACEDYNLNYTLLATPAEGLAGRFVKLDRKEFGIVPGVNDREYYTNSFHVPVHFPIEAFKKIELEGPYHKFCNAGHISYVELPSPPVHNPEAVEAIIRHMAKCDMGYVGVNFPVDFCQECSFSGVLGDNCPKCGSTSIRRVRRITGYLSTVDRFNDAKVAELKSRVVHLGRPEVVH</sequence>
<keyword evidence="1 5" id="KW-0547">Nucleotide-binding</keyword>
<keyword evidence="3 5" id="KW-0067">ATP-binding</keyword>
<evidence type="ECO:0000256" key="3">
    <source>
        <dbReference type="ARBA" id="ARBA00022840"/>
    </source>
</evidence>
<dbReference type="Gene3D" id="3.10.28.10">
    <property type="entry name" value="Homing endonucleases"/>
    <property type="match status" value="1"/>
</dbReference>
<dbReference type="GO" id="GO:0004748">
    <property type="term" value="F:ribonucleoside-diphosphate reductase activity, thioredoxin disulfide as acceptor"/>
    <property type="evidence" value="ECO:0007669"/>
    <property type="project" value="TreeGrafter"/>
</dbReference>
<dbReference type="PANTHER" id="PTHR21075:SF0">
    <property type="entry name" value="ANAEROBIC RIBONUCLEOSIDE-TRIPHOSPHATE REDUCTASE"/>
    <property type="match status" value="1"/>
</dbReference>
<dbReference type="PROSITE" id="PS50817">
    <property type="entry name" value="INTEIN_N_TER"/>
    <property type="match status" value="1"/>
</dbReference>
<dbReference type="EMBL" id="RKRE01000001">
    <property type="protein sequence ID" value="RPF49480.1"/>
    <property type="molecule type" value="Genomic_DNA"/>
</dbReference>
<dbReference type="GO" id="GO:0005524">
    <property type="term" value="F:ATP binding"/>
    <property type="evidence" value="ECO:0007669"/>
    <property type="project" value="UniProtKB-UniRule"/>
</dbReference>
<dbReference type="Pfam" id="PF03477">
    <property type="entry name" value="ATP-cone"/>
    <property type="match status" value="1"/>
</dbReference>
<dbReference type="GO" id="GO:0031250">
    <property type="term" value="C:anaerobic ribonucleoside-triphosphate reductase complex"/>
    <property type="evidence" value="ECO:0007669"/>
    <property type="project" value="TreeGrafter"/>
</dbReference>
<evidence type="ECO:0000259" key="7">
    <source>
        <dbReference type="PROSITE" id="PS51161"/>
    </source>
</evidence>
<evidence type="ECO:0000313" key="9">
    <source>
        <dbReference type="Proteomes" id="UP000282654"/>
    </source>
</evidence>
<dbReference type="GO" id="GO:0004519">
    <property type="term" value="F:endonuclease activity"/>
    <property type="evidence" value="ECO:0007669"/>
    <property type="project" value="InterPro"/>
</dbReference>
<dbReference type="PROSITE" id="PS51161">
    <property type="entry name" value="ATP_CONE"/>
    <property type="match status" value="1"/>
</dbReference>
<dbReference type="CDD" id="cd00081">
    <property type="entry name" value="Hint"/>
    <property type="match status" value="1"/>
</dbReference>
<dbReference type="InterPro" id="IPR027434">
    <property type="entry name" value="Homing_endonucl"/>
</dbReference>
<dbReference type="PROSITE" id="PS50819">
    <property type="entry name" value="INTEIN_ENDONUCLEASE"/>
    <property type="match status" value="1"/>
</dbReference>
<gene>
    <name evidence="8" type="ORF">EDD75_0296</name>
</gene>
<dbReference type="GO" id="GO:0006260">
    <property type="term" value="P:DNA replication"/>
    <property type="evidence" value="ECO:0007669"/>
    <property type="project" value="InterPro"/>
</dbReference>
<evidence type="ECO:0000256" key="5">
    <source>
        <dbReference type="PROSITE-ProRule" id="PRU00492"/>
    </source>
</evidence>
<dbReference type="RefSeq" id="WP_245963023.1">
    <property type="nucleotide sequence ID" value="NZ_RKRE01000001.1"/>
</dbReference>
<dbReference type="NCBIfam" id="TIGR02487">
    <property type="entry name" value="NrdD"/>
    <property type="match status" value="1"/>
</dbReference>
<feature type="domain" description="DOD-type homing endonuclease" evidence="6">
    <location>
        <begin position="493"/>
        <end position="643"/>
    </location>
</feature>
<dbReference type="SMART" id="SM00306">
    <property type="entry name" value="HintN"/>
    <property type="match status" value="1"/>
</dbReference>
<dbReference type="SUPFAM" id="SSF51294">
    <property type="entry name" value="Hedgehog/intein (Hint) domain"/>
    <property type="match status" value="1"/>
</dbReference>
<dbReference type="Gene3D" id="3.20.70.20">
    <property type="match status" value="2"/>
</dbReference>
<feature type="domain" description="ATP-cone" evidence="7">
    <location>
        <begin position="4"/>
        <end position="93"/>
    </location>
</feature>
<dbReference type="GO" id="GO:0009265">
    <property type="term" value="P:2'-deoxyribonucleotide biosynthetic process"/>
    <property type="evidence" value="ECO:0007669"/>
    <property type="project" value="TreeGrafter"/>
</dbReference>
<dbReference type="SUPFAM" id="SSF51998">
    <property type="entry name" value="PFL-like glycyl radical enzymes"/>
    <property type="match status" value="2"/>
</dbReference>
<dbReference type="AlphaFoldDB" id="A0A3N5B1I6"/>
<evidence type="ECO:0000256" key="2">
    <source>
        <dbReference type="ARBA" id="ARBA00022813"/>
    </source>
</evidence>
<comment type="caution">
    <text evidence="8">The sequence shown here is derived from an EMBL/GenBank/DDBJ whole genome shotgun (WGS) entry which is preliminary data.</text>
</comment>
<keyword evidence="2" id="KW-0068">Autocatalytic cleavage</keyword>
<evidence type="ECO:0000259" key="6">
    <source>
        <dbReference type="PROSITE" id="PS50819"/>
    </source>
</evidence>
<dbReference type="GO" id="GO:0016539">
    <property type="term" value="P:intein-mediated protein splicing"/>
    <property type="evidence" value="ECO:0007669"/>
    <property type="project" value="InterPro"/>
</dbReference>
<keyword evidence="9" id="KW-1185">Reference proteome</keyword>
<accession>A0A3N5B1I6</accession>
<dbReference type="PANTHER" id="PTHR21075">
    <property type="entry name" value="ANAEROBIC RIBONUCLEOSIDE-TRIPHOSPHATE REDUCTASE"/>
    <property type="match status" value="1"/>
</dbReference>